<evidence type="ECO:0000259" key="4">
    <source>
        <dbReference type="PROSITE" id="PS50987"/>
    </source>
</evidence>
<protein>
    <submittedName>
        <fullName evidence="5">ArsR family transcriptional regulator</fullName>
    </submittedName>
</protein>
<dbReference type="SUPFAM" id="SSF46785">
    <property type="entry name" value="Winged helix' DNA-binding domain"/>
    <property type="match status" value="1"/>
</dbReference>
<dbReference type="SMART" id="SM00418">
    <property type="entry name" value="HTH_ARSR"/>
    <property type="match status" value="1"/>
</dbReference>
<comment type="caution">
    <text evidence="5">The sequence shown here is derived from an EMBL/GenBank/DDBJ whole genome shotgun (WGS) entry which is preliminary data.</text>
</comment>
<evidence type="ECO:0000256" key="3">
    <source>
        <dbReference type="ARBA" id="ARBA00023163"/>
    </source>
</evidence>
<dbReference type="PANTHER" id="PTHR33154">
    <property type="entry name" value="TRANSCRIPTIONAL REGULATOR, ARSR FAMILY"/>
    <property type="match status" value="1"/>
</dbReference>
<dbReference type="InterPro" id="IPR051081">
    <property type="entry name" value="HTH_MetalResp_TranReg"/>
</dbReference>
<dbReference type="PROSITE" id="PS50987">
    <property type="entry name" value="HTH_ARSR_2"/>
    <property type="match status" value="1"/>
</dbReference>
<keyword evidence="1" id="KW-0805">Transcription regulation</keyword>
<dbReference type="InterPro" id="IPR001845">
    <property type="entry name" value="HTH_ArsR_DNA-bd_dom"/>
</dbReference>
<dbReference type="NCBIfam" id="NF033788">
    <property type="entry name" value="HTH_metalloreg"/>
    <property type="match status" value="1"/>
</dbReference>
<feature type="domain" description="HTH arsR-type" evidence="4">
    <location>
        <begin position="16"/>
        <end position="113"/>
    </location>
</feature>
<dbReference type="Proteomes" id="UP000569092">
    <property type="component" value="Unassembled WGS sequence"/>
</dbReference>
<dbReference type="GO" id="GO:0003700">
    <property type="term" value="F:DNA-binding transcription factor activity"/>
    <property type="evidence" value="ECO:0007669"/>
    <property type="project" value="InterPro"/>
</dbReference>
<proteinExistence type="predicted"/>
<dbReference type="Pfam" id="PF01022">
    <property type="entry name" value="HTH_5"/>
    <property type="match status" value="1"/>
</dbReference>
<dbReference type="PRINTS" id="PR00778">
    <property type="entry name" value="HTHARSR"/>
</dbReference>
<gene>
    <name evidence="5" type="ORF">HDF10_001406</name>
</gene>
<dbReference type="AlphaFoldDB" id="A0A7W8J8E0"/>
<sequence length="151" mass="17137">MYNAMNISVKAYTLQMRRTVKFDLVALFAALADPTRLRLLNLMDGREVCVCYFVEILKLGQPKISRHLAYLRRAGIVEARRDGKWMHYRIERPEDARAASILDATFKSFETDRNMQADLVRLGQACCEPQRFVTLQGAPLPAAIGSDTASR</sequence>
<dbReference type="InterPro" id="IPR036390">
    <property type="entry name" value="WH_DNA-bd_sf"/>
</dbReference>
<dbReference type="Gene3D" id="1.10.10.10">
    <property type="entry name" value="Winged helix-like DNA-binding domain superfamily/Winged helix DNA-binding domain"/>
    <property type="match status" value="1"/>
</dbReference>
<evidence type="ECO:0000256" key="1">
    <source>
        <dbReference type="ARBA" id="ARBA00023015"/>
    </source>
</evidence>
<dbReference type="CDD" id="cd00090">
    <property type="entry name" value="HTH_ARSR"/>
    <property type="match status" value="1"/>
</dbReference>
<organism evidence="5 6">
    <name type="scientific">Tunturiibacter lichenicola</name>
    <dbReference type="NCBI Taxonomy" id="2051959"/>
    <lineage>
        <taxon>Bacteria</taxon>
        <taxon>Pseudomonadati</taxon>
        <taxon>Acidobacteriota</taxon>
        <taxon>Terriglobia</taxon>
        <taxon>Terriglobales</taxon>
        <taxon>Acidobacteriaceae</taxon>
        <taxon>Tunturiibacter</taxon>
    </lineage>
</organism>
<keyword evidence="2" id="KW-0238">DNA-binding</keyword>
<dbReference type="PANTHER" id="PTHR33154:SF18">
    <property type="entry name" value="ARSENICAL RESISTANCE OPERON REPRESSOR"/>
    <property type="match status" value="1"/>
</dbReference>
<evidence type="ECO:0000313" key="6">
    <source>
        <dbReference type="Proteomes" id="UP000569092"/>
    </source>
</evidence>
<dbReference type="InterPro" id="IPR011991">
    <property type="entry name" value="ArsR-like_HTH"/>
</dbReference>
<dbReference type="EMBL" id="JACHDZ010000002">
    <property type="protein sequence ID" value="MBB5343431.1"/>
    <property type="molecule type" value="Genomic_DNA"/>
</dbReference>
<accession>A0A7W8J8E0</accession>
<reference evidence="5 6" key="1">
    <citation type="submission" date="2020-08" db="EMBL/GenBank/DDBJ databases">
        <title>Genomic Encyclopedia of Type Strains, Phase IV (KMG-V): Genome sequencing to study the core and pangenomes of soil and plant-associated prokaryotes.</title>
        <authorList>
            <person name="Whitman W."/>
        </authorList>
    </citation>
    <scope>NUCLEOTIDE SEQUENCE [LARGE SCALE GENOMIC DNA]</scope>
    <source>
        <strain evidence="5 6">M8US30</strain>
    </source>
</reference>
<evidence type="ECO:0000256" key="2">
    <source>
        <dbReference type="ARBA" id="ARBA00023125"/>
    </source>
</evidence>
<keyword evidence="3" id="KW-0804">Transcription</keyword>
<dbReference type="InterPro" id="IPR036388">
    <property type="entry name" value="WH-like_DNA-bd_sf"/>
</dbReference>
<evidence type="ECO:0000313" key="5">
    <source>
        <dbReference type="EMBL" id="MBB5343431.1"/>
    </source>
</evidence>
<name>A0A7W8J8E0_9BACT</name>
<dbReference type="GO" id="GO:0003677">
    <property type="term" value="F:DNA binding"/>
    <property type="evidence" value="ECO:0007669"/>
    <property type="project" value="UniProtKB-KW"/>
</dbReference>